<evidence type="ECO:0000256" key="30">
    <source>
        <dbReference type="ARBA" id="ARBA00039632"/>
    </source>
</evidence>
<dbReference type="Pfam" id="PF02737">
    <property type="entry name" value="3HCDH_N"/>
    <property type="match status" value="1"/>
</dbReference>
<evidence type="ECO:0000256" key="32">
    <source>
        <dbReference type="ARBA" id="ARBA00047613"/>
    </source>
</evidence>
<dbReference type="PANTHER" id="PTHR23309">
    <property type="entry name" value="3-HYDROXYACYL-COA DEHYROGENASE"/>
    <property type="match status" value="1"/>
</dbReference>
<dbReference type="Pfam" id="PF00725">
    <property type="entry name" value="3HCDH"/>
    <property type="match status" value="1"/>
</dbReference>
<evidence type="ECO:0000256" key="12">
    <source>
        <dbReference type="ARBA" id="ARBA00023098"/>
    </source>
</evidence>
<keyword evidence="13" id="KW-0576">Peroxisome</keyword>
<dbReference type="InterPro" id="IPR006108">
    <property type="entry name" value="3HC_DH_C"/>
</dbReference>
<evidence type="ECO:0000313" key="40">
    <source>
        <dbReference type="Proteomes" id="UP001642483"/>
    </source>
</evidence>
<comment type="catalytic activity">
    <reaction evidence="24">
        <text>(3S)-hydroxyhexanoyl-CoA = (2E)-hexenoyl-CoA + H2O</text>
        <dbReference type="Rhea" id="RHEA:30547"/>
        <dbReference type="ChEBI" id="CHEBI:15377"/>
        <dbReference type="ChEBI" id="CHEBI:62075"/>
        <dbReference type="ChEBI" id="CHEBI:62077"/>
    </reaction>
    <physiologicalReaction direction="right-to-left" evidence="24">
        <dbReference type="Rhea" id="RHEA:30549"/>
    </physiologicalReaction>
</comment>
<evidence type="ECO:0000256" key="13">
    <source>
        <dbReference type="ARBA" id="ARBA00023140"/>
    </source>
</evidence>
<evidence type="ECO:0000256" key="23">
    <source>
        <dbReference type="ARBA" id="ARBA00036353"/>
    </source>
</evidence>
<accession>A0ABP0F8T1</accession>
<evidence type="ECO:0000259" key="38">
    <source>
        <dbReference type="Pfam" id="PF02737"/>
    </source>
</evidence>
<keyword evidence="12" id="KW-0443">Lipid metabolism</keyword>
<evidence type="ECO:0000256" key="17">
    <source>
        <dbReference type="ARBA" id="ARBA00035760"/>
    </source>
</evidence>
<evidence type="ECO:0000256" key="20">
    <source>
        <dbReference type="ARBA" id="ARBA00035949"/>
    </source>
</evidence>
<dbReference type="InterPro" id="IPR018376">
    <property type="entry name" value="Enoyl-CoA_hyd/isom_CS"/>
</dbReference>
<keyword evidence="11" id="KW-0520">NAD</keyword>
<evidence type="ECO:0000256" key="35">
    <source>
        <dbReference type="ARBA" id="ARBA00049448"/>
    </source>
</evidence>
<dbReference type="InterPro" id="IPR008927">
    <property type="entry name" value="6-PGluconate_DH-like_C_sf"/>
</dbReference>
<keyword evidence="40" id="KW-1185">Reference proteome</keyword>
<dbReference type="EC" id="5.3.3.8" evidence="6"/>
<evidence type="ECO:0000256" key="7">
    <source>
        <dbReference type="ARBA" id="ARBA00012076"/>
    </source>
</evidence>
<dbReference type="Gene3D" id="3.90.226.10">
    <property type="entry name" value="2-enoyl-CoA Hydratase, Chain A, domain 1"/>
    <property type="match status" value="1"/>
</dbReference>
<evidence type="ECO:0000256" key="15">
    <source>
        <dbReference type="ARBA" id="ARBA00023239"/>
    </source>
</evidence>
<comment type="catalytic activity">
    <reaction evidence="25">
        <text>(2S,3S)-3-hydroxy-2-methylbutanoyl-CoA = (2E)-2-methylbut-2-enoyl-CoA + H2O</text>
        <dbReference type="Rhea" id="RHEA:31119"/>
        <dbReference type="ChEBI" id="CHEBI:15377"/>
        <dbReference type="ChEBI" id="CHEBI:57312"/>
        <dbReference type="ChEBI" id="CHEBI:57337"/>
    </reaction>
    <physiologicalReaction direction="right-to-left" evidence="25">
        <dbReference type="Rhea" id="RHEA:31121"/>
    </physiologicalReaction>
</comment>
<reference evidence="39 40" key="1">
    <citation type="submission" date="2024-02" db="EMBL/GenBank/DDBJ databases">
        <authorList>
            <person name="Daric V."/>
            <person name="Darras S."/>
        </authorList>
    </citation>
    <scope>NUCLEOTIDE SEQUENCE [LARGE SCALE GENOMIC DNA]</scope>
</reference>
<evidence type="ECO:0000256" key="16">
    <source>
        <dbReference type="ARBA" id="ARBA00023268"/>
    </source>
</evidence>
<dbReference type="EMBL" id="CAWYQH010000013">
    <property type="protein sequence ID" value="CAK8675186.1"/>
    <property type="molecule type" value="Genomic_DNA"/>
</dbReference>
<evidence type="ECO:0000256" key="4">
    <source>
        <dbReference type="ARBA" id="ARBA00008750"/>
    </source>
</evidence>
<comment type="catalytic activity">
    <reaction evidence="20">
        <text>a (3E)-enoyl-CoA = a 4-saturated (2E)-enoyl-CoA</text>
        <dbReference type="Rhea" id="RHEA:45228"/>
        <dbReference type="ChEBI" id="CHEBI:58521"/>
        <dbReference type="ChEBI" id="CHEBI:85097"/>
        <dbReference type="EC" id="5.3.3.8"/>
    </reaction>
    <physiologicalReaction direction="left-to-right" evidence="20">
        <dbReference type="Rhea" id="RHEA:45229"/>
    </physiologicalReaction>
</comment>
<dbReference type="InterPro" id="IPR029045">
    <property type="entry name" value="ClpP/crotonase-like_dom_sf"/>
</dbReference>
<evidence type="ECO:0000256" key="36">
    <source>
        <dbReference type="RuleBase" id="RU003707"/>
    </source>
</evidence>
<keyword evidence="16" id="KW-0511">Multifunctional enzyme</keyword>
<evidence type="ECO:0000256" key="22">
    <source>
        <dbReference type="ARBA" id="ARBA00036336"/>
    </source>
</evidence>
<dbReference type="EC" id="1.1.1.35" evidence="8"/>
<comment type="similarity">
    <text evidence="4">In the N-terminal section; belongs to the enoyl-CoA hydratase/isomerase family.</text>
</comment>
<comment type="caution">
    <text evidence="39">The sequence shown here is derived from an EMBL/GenBank/DDBJ whole genome shotgun (WGS) entry which is preliminary data.</text>
</comment>
<comment type="subunit">
    <text evidence="5">Monomer.</text>
</comment>
<dbReference type="PANTHER" id="PTHR23309:SF49">
    <property type="entry name" value="PEROXISOMAL BIFUNCTIONAL ENZYME"/>
    <property type="match status" value="1"/>
</dbReference>
<evidence type="ECO:0000256" key="31">
    <source>
        <dbReference type="ARBA" id="ARBA00042031"/>
    </source>
</evidence>
<evidence type="ECO:0000256" key="19">
    <source>
        <dbReference type="ARBA" id="ARBA00035909"/>
    </source>
</evidence>
<dbReference type="InterPro" id="IPR036291">
    <property type="entry name" value="NAD(P)-bd_dom_sf"/>
</dbReference>
<keyword evidence="15" id="KW-0456">Lyase</keyword>
<evidence type="ECO:0000259" key="37">
    <source>
        <dbReference type="Pfam" id="PF00725"/>
    </source>
</evidence>
<comment type="catalytic activity">
    <reaction evidence="1">
        <text>(3S)-hydroxyhexadecanoyl-CoA = (2E)-hexadecenoyl-CoA + H2O</text>
        <dbReference type="Rhea" id="RHEA:31163"/>
        <dbReference type="ChEBI" id="CHEBI:15377"/>
        <dbReference type="ChEBI" id="CHEBI:61526"/>
        <dbReference type="ChEBI" id="CHEBI:62613"/>
    </reaction>
    <physiologicalReaction direction="right-to-left" evidence="1">
        <dbReference type="Rhea" id="RHEA:31165"/>
    </physiologicalReaction>
</comment>
<evidence type="ECO:0000256" key="3">
    <source>
        <dbReference type="ARBA" id="ARBA00005005"/>
    </source>
</evidence>
<comment type="catalytic activity">
    <reaction evidence="35">
        <text>(3S)-hydroxyhexadecanedioyl-CoA + NAD(+) = 3-oxohexadecanedioyl-CoA + NADH + H(+)</text>
        <dbReference type="Rhea" id="RHEA:40267"/>
        <dbReference type="ChEBI" id="CHEBI:15378"/>
        <dbReference type="ChEBI" id="CHEBI:57540"/>
        <dbReference type="ChEBI" id="CHEBI:57945"/>
        <dbReference type="ChEBI" id="CHEBI:77080"/>
        <dbReference type="ChEBI" id="CHEBI:77081"/>
    </reaction>
    <physiologicalReaction direction="left-to-right" evidence="35">
        <dbReference type="Rhea" id="RHEA:40268"/>
    </physiologicalReaction>
</comment>
<name>A0ABP0F8T1_CLALP</name>
<comment type="catalytic activity">
    <reaction evidence="27">
        <text>(3E)-decenoyl-CoA = (2E)-decenoyl-CoA</text>
        <dbReference type="Rhea" id="RHEA:45752"/>
        <dbReference type="ChEBI" id="CHEBI:61406"/>
        <dbReference type="ChEBI" id="CHEBI:84793"/>
    </reaction>
    <physiologicalReaction direction="left-to-right" evidence="27">
        <dbReference type="Rhea" id="RHEA:45753"/>
    </physiologicalReaction>
</comment>
<comment type="catalytic activity">
    <reaction evidence="32">
        <text>(3S)-hydroxyhexadecanoyl-CoA + NAD(+) = 3-oxohexadecanoyl-CoA + NADH + H(+)</text>
        <dbReference type="Rhea" id="RHEA:31159"/>
        <dbReference type="ChEBI" id="CHEBI:15378"/>
        <dbReference type="ChEBI" id="CHEBI:57349"/>
        <dbReference type="ChEBI" id="CHEBI:57540"/>
        <dbReference type="ChEBI" id="CHEBI:57945"/>
        <dbReference type="ChEBI" id="CHEBI:62613"/>
    </reaction>
    <physiologicalReaction direction="left-to-right" evidence="32">
        <dbReference type="Rhea" id="RHEA:31160"/>
    </physiologicalReaction>
</comment>
<evidence type="ECO:0000256" key="29">
    <source>
        <dbReference type="ARBA" id="ARBA00038365"/>
    </source>
</evidence>
<evidence type="ECO:0000256" key="2">
    <source>
        <dbReference type="ARBA" id="ARBA00004275"/>
    </source>
</evidence>
<evidence type="ECO:0000256" key="10">
    <source>
        <dbReference type="ARBA" id="ARBA00023002"/>
    </source>
</evidence>
<evidence type="ECO:0000256" key="5">
    <source>
        <dbReference type="ARBA" id="ARBA00011245"/>
    </source>
</evidence>
<evidence type="ECO:0000256" key="11">
    <source>
        <dbReference type="ARBA" id="ARBA00023027"/>
    </source>
</evidence>
<dbReference type="CDD" id="cd06558">
    <property type="entry name" value="crotonase-like"/>
    <property type="match status" value="1"/>
</dbReference>
<evidence type="ECO:0000256" key="26">
    <source>
        <dbReference type="ARBA" id="ARBA00036570"/>
    </source>
</evidence>
<organism evidence="39 40">
    <name type="scientific">Clavelina lepadiformis</name>
    <name type="common">Light-bulb sea squirt</name>
    <name type="synonym">Ascidia lepadiformis</name>
    <dbReference type="NCBI Taxonomy" id="159417"/>
    <lineage>
        <taxon>Eukaryota</taxon>
        <taxon>Metazoa</taxon>
        <taxon>Chordata</taxon>
        <taxon>Tunicata</taxon>
        <taxon>Ascidiacea</taxon>
        <taxon>Aplousobranchia</taxon>
        <taxon>Clavelinidae</taxon>
        <taxon>Clavelina</taxon>
    </lineage>
</organism>
<evidence type="ECO:0000256" key="8">
    <source>
        <dbReference type="ARBA" id="ARBA00013000"/>
    </source>
</evidence>
<evidence type="ECO:0000313" key="39">
    <source>
        <dbReference type="EMBL" id="CAK8675186.1"/>
    </source>
</evidence>
<protein>
    <recommendedName>
        <fullName evidence="30">Peroxisomal bifunctional enzyme</fullName>
        <ecNumber evidence="8">1.1.1.35</ecNumber>
        <ecNumber evidence="7">4.2.1.17</ecNumber>
        <ecNumber evidence="6">5.3.3.8</ecNumber>
    </recommendedName>
    <alternativeName>
        <fullName evidence="31">Multifunctional enzyme 1</fullName>
    </alternativeName>
</protein>
<keyword evidence="9" id="KW-0276">Fatty acid metabolism</keyword>
<comment type="subcellular location">
    <subcellularLocation>
        <location evidence="2">Peroxisome</location>
    </subcellularLocation>
</comment>
<evidence type="ECO:0000256" key="21">
    <source>
        <dbReference type="ARBA" id="ARBA00035959"/>
    </source>
</evidence>
<comment type="similarity">
    <text evidence="36">Belongs to the enoyl-CoA hydratase/isomerase family.</text>
</comment>
<comment type="similarity">
    <text evidence="29">In the C-terminal section; belongs to the 3-hydroxyacyl-CoA dehydrogenase family.</text>
</comment>
<evidence type="ECO:0000256" key="18">
    <source>
        <dbReference type="ARBA" id="ARBA00035863"/>
    </source>
</evidence>
<dbReference type="EC" id="4.2.1.17" evidence="7"/>
<dbReference type="Gene3D" id="1.10.1040.50">
    <property type="match status" value="1"/>
</dbReference>
<comment type="catalytic activity">
    <reaction evidence="28">
        <text>(2E)-hexadecenedioyl-CoA + H2O = (3S)-hydroxyhexadecanedioyl-CoA</text>
        <dbReference type="Rhea" id="RHEA:40259"/>
        <dbReference type="ChEBI" id="CHEBI:15377"/>
        <dbReference type="ChEBI" id="CHEBI:77075"/>
        <dbReference type="ChEBI" id="CHEBI:77080"/>
    </reaction>
    <physiologicalReaction direction="left-to-right" evidence="28">
        <dbReference type="Rhea" id="RHEA:40260"/>
    </physiologicalReaction>
</comment>
<evidence type="ECO:0000256" key="6">
    <source>
        <dbReference type="ARBA" id="ARBA00012064"/>
    </source>
</evidence>
<comment type="catalytic activity">
    <reaction evidence="26">
        <text>(3E,5Z)-tetradecadienoyl-CoA = (2E,5Z)-tetradecadienoyl-CoA</text>
        <dbReference type="Rhea" id="RHEA:47464"/>
        <dbReference type="ChEBI" id="CHEBI:71586"/>
        <dbReference type="ChEBI" id="CHEBI:87701"/>
    </reaction>
    <physiologicalReaction direction="right-to-left" evidence="26">
        <dbReference type="Rhea" id="RHEA:47466"/>
    </physiologicalReaction>
</comment>
<dbReference type="Proteomes" id="UP001642483">
    <property type="component" value="Unassembled WGS sequence"/>
</dbReference>
<feature type="domain" description="3-hydroxyacyl-CoA dehydrogenase C-terminal" evidence="37">
    <location>
        <begin position="483"/>
        <end position="588"/>
    </location>
</feature>
<dbReference type="SUPFAM" id="SSF51735">
    <property type="entry name" value="NAD(P)-binding Rossmann-fold domains"/>
    <property type="match status" value="1"/>
</dbReference>
<evidence type="ECO:0000256" key="1">
    <source>
        <dbReference type="ARBA" id="ARBA00000469"/>
    </source>
</evidence>
<dbReference type="Gene3D" id="3.40.50.720">
    <property type="entry name" value="NAD(P)-binding Rossmann-like Domain"/>
    <property type="match status" value="1"/>
</dbReference>
<comment type="catalytic activity">
    <reaction evidence="34">
        <text>a (3S)-3-hydroxyacyl-CoA + NAD(+) = a 3-oxoacyl-CoA + NADH + H(+)</text>
        <dbReference type="Rhea" id="RHEA:22432"/>
        <dbReference type="ChEBI" id="CHEBI:15378"/>
        <dbReference type="ChEBI" id="CHEBI:57318"/>
        <dbReference type="ChEBI" id="CHEBI:57540"/>
        <dbReference type="ChEBI" id="CHEBI:57945"/>
        <dbReference type="ChEBI" id="CHEBI:90726"/>
        <dbReference type="EC" id="1.1.1.35"/>
    </reaction>
    <physiologicalReaction direction="left-to-right" evidence="34">
        <dbReference type="Rhea" id="RHEA:22433"/>
    </physiologicalReaction>
</comment>
<comment type="catalytic activity">
    <reaction evidence="21">
        <text>a (3Z)-enoyl-CoA = a 4-saturated (2E)-enoyl-CoA</text>
        <dbReference type="Rhea" id="RHEA:45900"/>
        <dbReference type="ChEBI" id="CHEBI:85097"/>
        <dbReference type="ChEBI" id="CHEBI:85489"/>
        <dbReference type="EC" id="5.3.3.8"/>
    </reaction>
    <physiologicalReaction direction="left-to-right" evidence="21">
        <dbReference type="Rhea" id="RHEA:45901"/>
    </physiologicalReaction>
</comment>
<keyword evidence="10" id="KW-0560">Oxidoreductase</keyword>
<comment type="catalytic activity">
    <reaction evidence="17">
        <text>(3S)-hydroxydecanoyl-CoA = (2E)-decenoyl-CoA + H2O</text>
        <dbReference type="Rhea" id="RHEA:31191"/>
        <dbReference type="ChEBI" id="CHEBI:15377"/>
        <dbReference type="ChEBI" id="CHEBI:61406"/>
        <dbReference type="ChEBI" id="CHEBI:62616"/>
    </reaction>
    <physiologicalReaction direction="right-to-left" evidence="17">
        <dbReference type="Rhea" id="RHEA:31193"/>
    </physiologicalReaction>
</comment>
<sequence>MANYSVRNQVAIISLCSPPVNALSSDVRRGILDSLKKAEQDVKVAAIVICGEGRTFCVGADITEFKSEFKTFPNLFELVDILESSPKPIVAAIHGHAFGGGLEVALACHYRVALSSAKLALPEVKLGILPGAGGTQRLPRLIGIDSSMQWIAFGDEYSAQIAANIGIIDRIFPSNADILESAVQYAQSIIGKSLINRRVSKLPVKDASKVSHIMEKYKQIVGKKSRGAIAPMVCLEAIKHAALLPYVEGMKKERMGIEALMGSDQSKSLIYMFFAERQVRNWTIPGTGINSKNTKPIKVEKVAVIGLGTMGRGIVLSLLKAGIKHVSVMELNKTARENGLLFIKNILEGYAARGTISETQKRSMVDALKPVSNFEMLKDTDLVIEAVFESMSIKKDIFAKLGQVCKPSAVLATNTSALDVDEIAMVTPKPKQVVGMHFFAPAHVMKLLENVRGSKSSPQVIATAMNMGQRMGKVTVLVGNCHGFVGNRMFRHYTVETDFMLEEGAYPEQVDTVLKKFGFAMGRYQVGDLSGNDIGYRMRTKFEMTNKQQPPGAPERERHGVRYCPLADFLVESGRLGYKSDGKGWFRYLGKNRELTVDNEVTSMIDSYRRRNKIVPRKINGEEIIERALYPLINEGFKILEEGIASNPMEIDLILVHGYAWPRHTGGPMFYAHLIGIPFESM</sequence>
<dbReference type="SUPFAM" id="SSF52096">
    <property type="entry name" value="ClpP/crotonase"/>
    <property type="match status" value="1"/>
</dbReference>
<keyword evidence="14" id="KW-0413">Isomerase</keyword>
<proteinExistence type="inferred from homology"/>
<dbReference type="InterPro" id="IPR001753">
    <property type="entry name" value="Enoyl-CoA_hydra/iso"/>
</dbReference>
<evidence type="ECO:0000256" key="33">
    <source>
        <dbReference type="ARBA" id="ARBA00048361"/>
    </source>
</evidence>
<comment type="catalytic activity">
    <reaction evidence="18">
        <text>(3E,5Z)-octadienoyl-CoA = (2E,5Z)-octadienoyl-CoA</text>
        <dbReference type="Rhea" id="RHEA:49932"/>
        <dbReference type="ChEBI" id="CHEBI:85108"/>
        <dbReference type="ChEBI" id="CHEBI:131990"/>
    </reaction>
    <physiologicalReaction direction="right-to-left" evidence="18">
        <dbReference type="Rhea" id="RHEA:49934"/>
    </physiologicalReaction>
</comment>
<dbReference type="PROSITE" id="PS00166">
    <property type="entry name" value="ENOYL_COA_HYDRATASE"/>
    <property type="match status" value="1"/>
</dbReference>
<comment type="catalytic activity">
    <reaction evidence="19">
        <text>a 4-saturated-(3S)-3-hydroxyacyl-CoA = a (3E)-enoyl-CoA + H2O</text>
        <dbReference type="Rhea" id="RHEA:20724"/>
        <dbReference type="ChEBI" id="CHEBI:15377"/>
        <dbReference type="ChEBI" id="CHEBI:58521"/>
        <dbReference type="ChEBI" id="CHEBI:137480"/>
        <dbReference type="EC" id="4.2.1.17"/>
    </reaction>
    <physiologicalReaction direction="left-to-right" evidence="19">
        <dbReference type="Rhea" id="RHEA:20725"/>
    </physiologicalReaction>
</comment>
<evidence type="ECO:0000256" key="27">
    <source>
        <dbReference type="ARBA" id="ARBA00036656"/>
    </source>
</evidence>
<comment type="catalytic activity">
    <reaction evidence="22">
        <text>(3Z)-hexenoyl-CoA = (2E)-hexenoyl-CoA</text>
        <dbReference type="Rhea" id="RHEA:45748"/>
        <dbReference type="ChEBI" id="CHEBI:62077"/>
        <dbReference type="ChEBI" id="CHEBI:85415"/>
    </reaction>
    <physiologicalReaction direction="left-to-right" evidence="22">
        <dbReference type="Rhea" id="RHEA:45749"/>
    </physiologicalReaction>
</comment>
<evidence type="ECO:0000256" key="24">
    <source>
        <dbReference type="ARBA" id="ARBA00036370"/>
    </source>
</evidence>
<evidence type="ECO:0000256" key="9">
    <source>
        <dbReference type="ARBA" id="ARBA00022832"/>
    </source>
</evidence>
<feature type="domain" description="3-hydroxyacyl-CoA dehydrogenase NAD binding" evidence="38">
    <location>
        <begin position="301"/>
        <end position="480"/>
    </location>
</feature>
<evidence type="ECO:0000256" key="25">
    <source>
        <dbReference type="ARBA" id="ARBA00036472"/>
    </source>
</evidence>
<dbReference type="InterPro" id="IPR006176">
    <property type="entry name" value="3-OHacyl-CoA_DH_NAD-bd"/>
</dbReference>
<gene>
    <name evidence="39" type="ORF">CVLEPA_LOCUS4792</name>
</gene>
<dbReference type="Pfam" id="PF00378">
    <property type="entry name" value="ECH_1"/>
    <property type="match status" value="1"/>
</dbReference>
<comment type="catalytic activity">
    <reaction evidence="23">
        <text>(3E)-hexenoyl-CoA = (2E)-hexenoyl-CoA</text>
        <dbReference type="Rhea" id="RHEA:45736"/>
        <dbReference type="ChEBI" id="CHEBI:62077"/>
        <dbReference type="ChEBI" id="CHEBI:84790"/>
    </reaction>
    <physiologicalReaction direction="left-to-right" evidence="23">
        <dbReference type="Rhea" id="RHEA:45737"/>
    </physiologicalReaction>
</comment>
<evidence type="ECO:0000256" key="34">
    <source>
        <dbReference type="ARBA" id="ARBA00048911"/>
    </source>
</evidence>
<dbReference type="SUPFAM" id="SSF48179">
    <property type="entry name" value="6-phosphogluconate dehydrogenase C-terminal domain-like"/>
    <property type="match status" value="2"/>
</dbReference>
<evidence type="ECO:0000256" key="14">
    <source>
        <dbReference type="ARBA" id="ARBA00023235"/>
    </source>
</evidence>
<evidence type="ECO:0000256" key="28">
    <source>
        <dbReference type="ARBA" id="ARBA00036989"/>
    </source>
</evidence>
<comment type="catalytic activity">
    <reaction evidence="33">
        <text>(3S)-hydroxydecanoyl-CoA + NAD(+) = 3-oxodecanoyl-CoA + NADH + H(+)</text>
        <dbReference type="Rhea" id="RHEA:31187"/>
        <dbReference type="ChEBI" id="CHEBI:15378"/>
        <dbReference type="ChEBI" id="CHEBI:57540"/>
        <dbReference type="ChEBI" id="CHEBI:57945"/>
        <dbReference type="ChEBI" id="CHEBI:62548"/>
        <dbReference type="ChEBI" id="CHEBI:62616"/>
    </reaction>
    <physiologicalReaction direction="left-to-right" evidence="33">
        <dbReference type="Rhea" id="RHEA:31188"/>
    </physiologicalReaction>
</comment>
<comment type="pathway">
    <text evidence="3">Lipid metabolism; fatty acid beta-oxidation.</text>
</comment>